<proteinExistence type="predicted"/>
<organism evidence="1 2">
    <name type="scientific">Boletus edulis BED1</name>
    <dbReference type="NCBI Taxonomy" id="1328754"/>
    <lineage>
        <taxon>Eukaryota</taxon>
        <taxon>Fungi</taxon>
        <taxon>Dikarya</taxon>
        <taxon>Basidiomycota</taxon>
        <taxon>Agaricomycotina</taxon>
        <taxon>Agaricomycetes</taxon>
        <taxon>Agaricomycetidae</taxon>
        <taxon>Boletales</taxon>
        <taxon>Boletineae</taxon>
        <taxon>Boletaceae</taxon>
        <taxon>Boletoideae</taxon>
        <taxon>Boletus</taxon>
    </lineage>
</organism>
<evidence type="ECO:0000313" key="1">
    <source>
        <dbReference type="EMBL" id="KAF8450727.1"/>
    </source>
</evidence>
<accession>A0AAD4GL42</accession>
<sequence length="177" mass="19842">MKLCFSRERFIMVVKPCSLEAKHALSKSGNTMRVSPAPEYRSDALVPFCKQIRDTTGYSPSQFPFWSSFSLMLASIHQRSHGCLGVRRKIQTGHSSSFRIPETSLLSPHGFMKLLIAIIIWARSSVMEGLKLVIPVIWLMLLEVPWQCAPMKASWRSHELGLLLGAVYLATGSCFQG</sequence>
<dbReference type="Proteomes" id="UP001194468">
    <property type="component" value="Unassembled WGS sequence"/>
</dbReference>
<comment type="caution">
    <text evidence="1">The sequence shown here is derived from an EMBL/GenBank/DDBJ whole genome shotgun (WGS) entry which is preliminary data.</text>
</comment>
<protein>
    <submittedName>
        <fullName evidence="1">Uncharacterized protein</fullName>
    </submittedName>
</protein>
<gene>
    <name evidence="1" type="ORF">L210DRAFT_271394</name>
</gene>
<reference evidence="1" key="2">
    <citation type="journal article" date="2020" name="Nat. Commun.">
        <title>Large-scale genome sequencing of mycorrhizal fungi provides insights into the early evolution of symbiotic traits.</title>
        <authorList>
            <person name="Miyauchi S."/>
            <person name="Kiss E."/>
            <person name="Kuo A."/>
            <person name="Drula E."/>
            <person name="Kohler A."/>
            <person name="Sanchez-Garcia M."/>
            <person name="Morin E."/>
            <person name="Andreopoulos B."/>
            <person name="Barry K.W."/>
            <person name="Bonito G."/>
            <person name="Buee M."/>
            <person name="Carver A."/>
            <person name="Chen C."/>
            <person name="Cichocki N."/>
            <person name="Clum A."/>
            <person name="Culley D."/>
            <person name="Crous P.W."/>
            <person name="Fauchery L."/>
            <person name="Girlanda M."/>
            <person name="Hayes R.D."/>
            <person name="Keri Z."/>
            <person name="LaButti K."/>
            <person name="Lipzen A."/>
            <person name="Lombard V."/>
            <person name="Magnuson J."/>
            <person name="Maillard F."/>
            <person name="Murat C."/>
            <person name="Nolan M."/>
            <person name="Ohm R.A."/>
            <person name="Pangilinan J."/>
            <person name="Pereira M.F."/>
            <person name="Perotto S."/>
            <person name="Peter M."/>
            <person name="Pfister S."/>
            <person name="Riley R."/>
            <person name="Sitrit Y."/>
            <person name="Stielow J.B."/>
            <person name="Szollosi G."/>
            <person name="Zifcakova L."/>
            <person name="Stursova M."/>
            <person name="Spatafora J.W."/>
            <person name="Tedersoo L."/>
            <person name="Vaario L.M."/>
            <person name="Yamada A."/>
            <person name="Yan M."/>
            <person name="Wang P."/>
            <person name="Xu J."/>
            <person name="Bruns T."/>
            <person name="Baldrian P."/>
            <person name="Vilgalys R."/>
            <person name="Dunand C."/>
            <person name="Henrissat B."/>
            <person name="Grigoriev I.V."/>
            <person name="Hibbett D."/>
            <person name="Nagy L.G."/>
            <person name="Martin F.M."/>
        </authorList>
    </citation>
    <scope>NUCLEOTIDE SEQUENCE</scope>
    <source>
        <strain evidence="1">BED1</strain>
    </source>
</reference>
<reference evidence="1" key="1">
    <citation type="submission" date="2019-10" db="EMBL/GenBank/DDBJ databases">
        <authorList>
            <consortium name="DOE Joint Genome Institute"/>
            <person name="Kuo A."/>
            <person name="Miyauchi S."/>
            <person name="Kiss E."/>
            <person name="Drula E."/>
            <person name="Kohler A."/>
            <person name="Sanchez-Garcia M."/>
            <person name="Andreopoulos B."/>
            <person name="Barry K.W."/>
            <person name="Bonito G."/>
            <person name="Buee M."/>
            <person name="Carver A."/>
            <person name="Chen C."/>
            <person name="Cichocki N."/>
            <person name="Clum A."/>
            <person name="Culley D."/>
            <person name="Crous P.W."/>
            <person name="Fauchery L."/>
            <person name="Girlanda M."/>
            <person name="Hayes R."/>
            <person name="Keri Z."/>
            <person name="LaButti K."/>
            <person name="Lipzen A."/>
            <person name="Lombard V."/>
            <person name="Magnuson J."/>
            <person name="Maillard F."/>
            <person name="Morin E."/>
            <person name="Murat C."/>
            <person name="Nolan M."/>
            <person name="Ohm R."/>
            <person name="Pangilinan J."/>
            <person name="Pereira M."/>
            <person name="Perotto S."/>
            <person name="Peter M."/>
            <person name="Riley R."/>
            <person name="Sitrit Y."/>
            <person name="Stielow B."/>
            <person name="Szollosi G."/>
            <person name="Zifcakova L."/>
            <person name="Stursova M."/>
            <person name="Spatafora J.W."/>
            <person name="Tedersoo L."/>
            <person name="Vaario L.-M."/>
            <person name="Yamada A."/>
            <person name="Yan M."/>
            <person name="Wang P."/>
            <person name="Xu J."/>
            <person name="Bruns T."/>
            <person name="Baldrian P."/>
            <person name="Vilgalys R."/>
            <person name="Henrissat B."/>
            <person name="Grigoriev I.V."/>
            <person name="Hibbett D."/>
            <person name="Nagy L.G."/>
            <person name="Martin F.M."/>
        </authorList>
    </citation>
    <scope>NUCLEOTIDE SEQUENCE</scope>
    <source>
        <strain evidence="1">BED1</strain>
    </source>
</reference>
<name>A0AAD4GL42_BOLED</name>
<dbReference type="AlphaFoldDB" id="A0AAD4GL42"/>
<keyword evidence="2" id="KW-1185">Reference proteome</keyword>
<evidence type="ECO:0000313" key="2">
    <source>
        <dbReference type="Proteomes" id="UP001194468"/>
    </source>
</evidence>
<dbReference type="EMBL" id="WHUW01000002">
    <property type="protein sequence ID" value="KAF8450727.1"/>
    <property type="molecule type" value="Genomic_DNA"/>
</dbReference>